<accession>A0ABT9WTD2</accession>
<keyword evidence="4" id="KW-0812">Transmembrane</keyword>
<dbReference type="PANTHER" id="PTHR45663">
    <property type="entry name" value="GEO12009P1"/>
    <property type="match status" value="1"/>
</dbReference>
<evidence type="ECO:0000256" key="3">
    <source>
        <dbReference type="ARBA" id="ARBA00023284"/>
    </source>
</evidence>
<dbReference type="Proteomes" id="UP001223586">
    <property type="component" value="Unassembled WGS sequence"/>
</dbReference>
<evidence type="ECO:0000313" key="6">
    <source>
        <dbReference type="EMBL" id="MDQ0176542.1"/>
    </source>
</evidence>
<dbReference type="Pfam" id="PF00085">
    <property type="entry name" value="Thioredoxin"/>
    <property type="match status" value="1"/>
</dbReference>
<keyword evidence="4" id="KW-0472">Membrane</keyword>
<evidence type="ECO:0000259" key="5">
    <source>
        <dbReference type="PROSITE" id="PS51352"/>
    </source>
</evidence>
<evidence type="ECO:0000256" key="4">
    <source>
        <dbReference type="SAM" id="Phobius"/>
    </source>
</evidence>
<keyword evidence="7" id="KW-1185">Reference proteome</keyword>
<gene>
    <name evidence="6" type="ORF">J2S08_002386</name>
</gene>
<dbReference type="SUPFAM" id="SSF52833">
    <property type="entry name" value="Thioredoxin-like"/>
    <property type="match status" value="1"/>
</dbReference>
<evidence type="ECO:0000256" key="2">
    <source>
        <dbReference type="ARBA" id="ARBA00023157"/>
    </source>
</evidence>
<protein>
    <submittedName>
        <fullName evidence="6">Thiol-disulfide isomerase/thioredoxin</fullName>
    </submittedName>
</protein>
<dbReference type="Gene3D" id="3.40.30.10">
    <property type="entry name" value="Glutaredoxin"/>
    <property type="match status" value="1"/>
</dbReference>
<dbReference type="RefSeq" id="WP_307229770.1">
    <property type="nucleotide sequence ID" value="NZ_JAUSTT010000013.1"/>
</dbReference>
<comment type="caution">
    <text evidence="6">The sequence shown here is derived from an EMBL/GenBank/DDBJ whole genome shotgun (WGS) entry which is preliminary data.</text>
</comment>
<organism evidence="6 7">
    <name type="scientific">Bacillus chungangensis</name>
    <dbReference type="NCBI Taxonomy" id="587633"/>
    <lineage>
        <taxon>Bacteria</taxon>
        <taxon>Bacillati</taxon>
        <taxon>Bacillota</taxon>
        <taxon>Bacilli</taxon>
        <taxon>Bacillales</taxon>
        <taxon>Bacillaceae</taxon>
        <taxon>Bacillus</taxon>
    </lineage>
</organism>
<dbReference type="GO" id="GO:0016853">
    <property type="term" value="F:isomerase activity"/>
    <property type="evidence" value="ECO:0007669"/>
    <property type="project" value="UniProtKB-KW"/>
</dbReference>
<comment type="similarity">
    <text evidence="1">Belongs to the thioredoxin family.</text>
</comment>
<sequence length="155" mass="18072">MKKIIIFLAAVVSIFIVIVLVTNMQKNQKLENNPYQTKDLKPETIDQLDDPLYQNIILPDELNAKLDNKEDVTVYFFSPVCSYCNKTTPIVSPLAEEMDIDLVQLNVWEFEEAWDDYNLEVTPVIIHYENGKEKDRITGYGEKEAFENFFKENVK</sequence>
<name>A0ABT9WTD2_9BACI</name>
<feature type="transmembrane region" description="Helical" evidence="4">
    <location>
        <begin position="6"/>
        <end position="24"/>
    </location>
</feature>
<feature type="domain" description="Thioredoxin" evidence="5">
    <location>
        <begin position="24"/>
        <end position="155"/>
    </location>
</feature>
<proteinExistence type="inferred from homology"/>
<dbReference type="EMBL" id="JAUSTT010000013">
    <property type="protein sequence ID" value="MDQ0176542.1"/>
    <property type="molecule type" value="Genomic_DNA"/>
</dbReference>
<keyword evidence="6" id="KW-0413">Isomerase</keyword>
<dbReference type="PROSITE" id="PS51352">
    <property type="entry name" value="THIOREDOXIN_2"/>
    <property type="match status" value="1"/>
</dbReference>
<reference evidence="6 7" key="1">
    <citation type="submission" date="2023-07" db="EMBL/GenBank/DDBJ databases">
        <title>Genomic Encyclopedia of Type Strains, Phase IV (KMG-IV): sequencing the most valuable type-strain genomes for metagenomic binning, comparative biology and taxonomic classification.</title>
        <authorList>
            <person name="Goeker M."/>
        </authorList>
    </citation>
    <scope>NUCLEOTIDE SEQUENCE [LARGE SCALE GENOMIC DNA]</scope>
    <source>
        <strain evidence="6 7">DSM 23837</strain>
    </source>
</reference>
<keyword evidence="3" id="KW-0676">Redox-active center</keyword>
<dbReference type="InterPro" id="IPR036249">
    <property type="entry name" value="Thioredoxin-like_sf"/>
</dbReference>
<dbReference type="CDD" id="cd02947">
    <property type="entry name" value="TRX_family"/>
    <property type="match status" value="1"/>
</dbReference>
<dbReference type="PANTHER" id="PTHR45663:SF11">
    <property type="entry name" value="GEO12009P1"/>
    <property type="match status" value="1"/>
</dbReference>
<evidence type="ECO:0000313" key="7">
    <source>
        <dbReference type="Proteomes" id="UP001223586"/>
    </source>
</evidence>
<dbReference type="InterPro" id="IPR013766">
    <property type="entry name" value="Thioredoxin_domain"/>
</dbReference>
<evidence type="ECO:0000256" key="1">
    <source>
        <dbReference type="ARBA" id="ARBA00008987"/>
    </source>
</evidence>
<keyword evidence="4" id="KW-1133">Transmembrane helix</keyword>
<keyword evidence="2" id="KW-1015">Disulfide bond</keyword>